<dbReference type="Proteomes" id="UP001479436">
    <property type="component" value="Unassembled WGS sequence"/>
</dbReference>
<dbReference type="Gene3D" id="2.60.40.1180">
    <property type="entry name" value="Golgi alpha-mannosidase II"/>
    <property type="match status" value="2"/>
</dbReference>
<sequence>MVQWQSLIYFGLLGISSLVHAQYRNSTQVGSSNCPGYRIIEIQNQGDSIHSKLSLRDQPCNQYGKDVKDIVLDVSYDNSRLRVKISDAEHKHWEVPANLWTPDINYRSKISINQLLEFSYVQNPFSFSVKRKNTGEVIFDTAGHRLVFEDQYLELSSTLPDDANIYGLGEVVDTFRRNPTNTTQTMWARDAADPVRENVYGIHPFYIELRGGKAHGVQILNSYGMDVFLANQSITYKAIGGVLDFSFYPGPDAYEVINQYTATVGRPHQIAYWSLGFHQCKYGYVDIDEVESVVRNYSLAKIPLETMWTDIDYMDMFKDFTLDPINYPLDRVQKFISKLHQDNQKYVVIIDPAIGRNESYPAWIEGVEQDVFIKNPDGSIYIGQVWPGYTAFPDWFASNTDSWWTTQIARFMKDVPVDGLWIDMNEPSSFCTGSCGSNRTGIPPYPWLDPNYKPDIPQTFPEPPYAIHNAYGNLSVKTVSTDALHQNGLTEYQVHNLYGHMEAIATRKSLLSIEPKKRPFVLGRSTFSGSGAYEGHWTGDNWSTWELLKYSISGVLSFQMFGIPYVGADICGFNGNTTEELCLRWIQLGSLYPFSRNHNGKGSIGQELYLWESVAEASRKALYTRYELLPYMYTLFQHAHEIGYPVWRPLPFEFPNDSEMLNNDVQFLVGPGILVSPVLAEGATSVDVQIPEGKWYDFYSWESVSGPTKQTVSAPLNGRIPLHLRGGHIITTQEPSITLTQSRKNPFGLLVALDEMDSAKGDLYLDDGESLQVGKEYSSIFYRATSRGINSNGYFGYQSNGMLKNITILGLKKQPSKVVVNGRLLSTSQFSYDTDKATFIITQLNISMDKSFNVAF</sequence>
<dbReference type="SUPFAM" id="SSF51445">
    <property type="entry name" value="(Trans)glycosidases"/>
    <property type="match status" value="1"/>
</dbReference>
<evidence type="ECO:0000256" key="7">
    <source>
        <dbReference type="SAM" id="SignalP"/>
    </source>
</evidence>
<evidence type="ECO:0000256" key="2">
    <source>
        <dbReference type="ARBA" id="ARBA00022801"/>
    </source>
</evidence>
<feature type="domain" description="Glycosyl hydrolase family 31 C-terminal" evidence="10">
    <location>
        <begin position="643"/>
        <end position="730"/>
    </location>
</feature>
<evidence type="ECO:0000256" key="4">
    <source>
        <dbReference type="ARBA" id="ARBA00023295"/>
    </source>
</evidence>
<reference evidence="11 12" key="1">
    <citation type="submission" date="2023-04" db="EMBL/GenBank/DDBJ databases">
        <title>Genome of Basidiobolus ranarum AG-B5.</title>
        <authorList>
            <person name="Stajich J.E."/>
            <person name="Carter-House D."/>
            <person name="Gryganskyi A."/>
        </authorList>
    </citation>
    <scope>NUCLEOTIDE SEQUENCE [LARGE SCALE GENOMIC DNA]</scope>
    <source>
        <strain evidence="11 12">AG-B5</strain>
    </source>
</reference>
<evidence type="ECO:0000259" key="9">
    <source>
        <dbReference type="Pfam" id="PF13802"/>
    </source>
</evidence>
<keyword evidence="12" id="KW-1185">Reference proteome</keyword>
<keyword evidence="4 6" id="KW-0326">Glycosidase</keyword>
<name>A0ABR2WYY9_9FUNG</name>
<dbReference type="PANTHER" id="PTHR22762:SF133">
    <property type="entry name" value="P-TYPE DOMAIN-CONTAINING PROTEIN"/>
    <property type="match status" value="1"/>
</dbReference>
<dbReference type="PROSITE" id="PS00129">
    <property type="entry name" value="GLYCOSYL_HYDROL_F31_1"/>
    <property type="match status" value="1"/>
</dbReference>
<keyword evidence="2 6" id="KW-0378">Hydrolase</keyword>
<dbReference type="Pfam" id="PF01055">
    <property type="entry name" value="Glyco_hydro_31_2nd"/>
    <property type="match status" value="1"/>
</dbReference>
<evidence type="ECO:0000256" key="6">
    <source>
        <dbReference type="RuleBase" id="RU361185"/>
    </source>
</evidence>
<keyword evidence="3" id="KW-0325">Glycoprotein</keyword>
<organism evidence="11 12">
    <name type="scientific">Basidiobolus ranarum</name>
    <dbReference type="NCBI Taxonomy" id="34480"/>
    <lineage>
        <taxon>Eukaryota</taxon>
        <taxon>Fungi</taxon>
        <taxon>Fungi incertae sedis</taxon>
        <taxon>Zoopagomycota</taxon>
        <taxon>Entomophthoromycotina</taxon>
        <taxon>Basidiobolomycetes</taxon>
        <taxon>Basidiobolales</taxon>
        <taxon>Basidiobolaceae</taxon>
        <taxon>Basidiobolus</taxon>
    </lineage>
</organism>
<keyword evidence="7" id="KW-0732">Signal</keyword>
<dbReference type="InterPro" id="IPR025887">
    <property type="entry name" value="Glyco_hydro_31_N_dom"/>
</dbReference>
<dbReference type="InterPro" id="IPR030458">
    <property type="entry name" value="Glyco_hydro_31_AS"/>
</dbReference>
<evidence type="ECO:0000313" key="12">
    <source>
        <dbReference type="Proteomes" id="UP001479436"/>
    </source>
</evidence>
<dbReference type="InterPro" id="IPR017853">
    <property type="entry name" value="GH"/>
</dbReference>
<accession>A0ABR2WYY9</accession>
<feature type="domain" description="Glycoside hydrolase family 31 N-terminal" evidence="9">
    <location>
        <begin position="117"/>
        <end position="225"/>
    </location>
</feature>
<dbReference type="InterPro" id="IPR013780">
    <property type="entry name" value="Glyco_hydro_b"/>
</dbReference>
<feature type="signal peptide" evidence="7">
    <location>
        <begin position="1"/>
        <end position="21"/>
    </location>
</feature>
<dbReference type="CDD" id="cd06602">
    <property type="entry name" value="GH31_MGAM_SI_GAA"/>
    <property type="match status" value="1"/>
</dbReference>
<dbReference type="SUPFAM" id="SSF74650">
    <property type="entry name" value="Galactose mutarotase-like"/>
    <property type="match status" value="1"/>
</dbReference>
<evidence type="ECO:0000256" key="1">
    <source>
        <dbReference type="ARBA" id="ARBA00007806"/>
    </source>
</evidence>
<dbReference type="SUPFAM" id="SSF51011">
    <property type="entry name" value="Glycosyl hydrolase domain"/>
    <property type="match status" value="1"/>
</dbReference>
<feature type="chain" id="PRO_5046342196" description="Maltase" evidence="7">
    <location>
        <begin position="22"/>
        <end position="856"/>
    </location>
</feature>
<comment type="similarity">
    <text evidence="1 6">Belongs to the glycosyl hydrolase 31 family.</text>
</comment>
<evidence type="ECO:0000259" key="10">
    <source>
        <dbReference type="Pfam" id="PF21365"/>
    </source>
</evidence>
<dbReference type="EMBL" id="JASJQH010000131">
    <property type="protein sequence ID" value="KAK9766714.1"/>
    <property type="molecule type" value="Genomic_DNA"/>
</dbReference>
<comment type="caution">
    <text evidence="11">The sequence shown here is derived from an EMBL/GenBank/DDBJ whole genome shotgun (WGS) entry which is preliminary data.</text>
</comment>
<dbReference type="Pfam" id="PF21365">
    <property type="entry name" value="Glyco_hydro_31_3rd"/>
    <property type="match status" value="1"/>
</dbReference>
<evidence type="ECO:0000313" key="11">
    <source>
        <dbReference type="EMBL" id="KAK9766714.1"/>
    </source>
</evidence>
<dbReference type="Gene3D" id="2.60.40.1760">
    <property type="entry name" value="glycosyl hydrolase (family 31)"/>
    <property type="match status" value="1"/>
</dbReference>
<dbReference type="Gene3D" id="3.20.20.80">
    <property type="entry name" value="Glycosidases"/>
    <property type="match status" value="1"/>
</dbReference>
<proteinExistence type="inferred from homology"/>
<evidence type="ECO:0000256" key="5">
    <source>
        <dbReference type="ARBA" id="ARBA00041343"/>
    </source>
</evidence>
<evidence type="ECO:0000256" key="3">
    <source>
        <dbReference type="ARBA" id="ARBA00023180"/>
    </source>
</evidence>
<dbReference type="Pfam" id="PF13802">
    <property type="entry name" value="Gal_mutarotas_2"/>
    <property type="match status" value="1"/>
</dbReference>
<dbReference type="PANTHER" id="PTHR22762">
    <property type="entry name" value="ALPHA-GLUCOSIDASE"/>
    <property type="match status" value="1"/>
</dbReference>
<dbReference type="InterPro" id="IPR000322">
    <property type="entry name" value="Glyco_hydro_31_TIM"/>
</dbReference>
<gene>
    <name evidence="11" type="ORF">K7432_004020</name>
</gene>
<dbReference type="InterPro" id="IPR011013">
    <property type="entry name" value="Gal_mutarotase_sf_dom"/>
</dbReference>
<protein>
    <recommendedName>
        <fullName evidence="5">Maltase</fullName>
    </recommendedName>
</protein>
<evidence type="ECO:0000259" key="8">
    <source>
        <dbReference type="Pfam" id="PF01055"/>
    </source>
</evidence>
<feature type="domain" description="Glycoside hydrolase family 31 TIM barrel" evidence="8">
    <location>
        <begin position="269"/>
        <end position="635"/>
    </location>
</feature>
<dbReference type="CDD" id="cd14752">
    <property type="entry name" value="GH31_N"/>
    <property type="match status" value="1"/>
</dbReference>
<dbReference type="InterPro" id="IPR048395">
    <property type="entry name" value="Glyco_hydro_31_C"/>
</dbReference>